<evidence type="ECO:0000313" key="6">
    <source>
        <dbReference type="Proteomes" id="UP001082899"/>
    </source>
</evidence>
<dbReference type="PANTHER" id="PTHR43309:SF3">
    <property type="entry name" value="5-OXOPROLINASE SUBUNIT C"/>
    <property type="match status" value="1"/>
</dbReference>
<sequence>MIDILRAGLFSSVQDLGRTGHRHDGVGQSGALDTLALRVANRLVGNPETAAGIEFTVGQPVQLRFATATRIALTGADCAATLDGHPIHAWWSQPVAAGQVLSLGVPSRGMRAYLGVAGGIGVPLVLGSRSTDLKSGFGGHDGRALRDGDRLPLDGATAPAAAAAVPADALPFGVKPPNWCRFAQVRPALRVSRDYPRSGAEAQWVRMLRGPEYASFGPAAHDALWNAEWTVTPASNRMGYRLGGPALTRKSGGELLSHAVLPGTLQVPPGGQPILLMGDAQTAGGYPKLALVITADLWQLAQTRLNAPVRFVECSHADARQALLDIETYFHQLELAIRLQRERRLRSAA</sequence>
<keyword evidence="6" id="KW-1185">Reference proteome</keyword>
<dbReference type="Pfam" id="PF02626">
    <property type="entry name" value="CT_A_B"/>
    <property type="match status" value="1"/>
</dbReference>
<dbReference type="NCBIfam" id="TIGR00724">
    <property type="entry name" value="urea_amlyse_rel"/>
    <property type="match status" value="1"/>
</dbReference>
<dbReference type="SUPFAM" id="SSF50891">
    <property type="entry name" value="Cyclophilin-like"/>
    <property type="match status" value="1"/>
</dbReference>
<dbReference type="Proteomes" id="UP001082899">
    <property type="component" value="Unassembled WGS sequence"/>
</dbReference>
<dbReference type="Gene3D" id="2.40.100.10">
    <property type="entry name" value="Cyclophilin-like"/>
    <property type="match status" value="1"/>
</dbReference>
<proteinExistence type="predicted"/>
<keyword evidence="3" id="KW-0067">ATP-binding</keyword>
<dbReference type="PANTHER" id="PTHR43309">
    <property type="entry name" value="5-OXOPROLINASE SUBUNIT C"/>
    <property type="match status" value="1"/>
</dbReference>
<protein>
    <submittedName>
        <fullName evidence="5">Biotin-dependent carboxyltransferase family protein</fullName>
    </submittedName>
</protein>
<evidence type="ECO:0000256" key="3">
    <source>
        <dbReference type="ARBA" id="ARBA00022840"/>
    </source>
</evidence>
<keyword evidence="1" id="KW-0547">Nucleotide-binding</keyword>
<dbReference type="SMART" id="SM00797">
    <property type="entry name" value="AHS2"/>
    <property type="match status" value="1"/>
</dbReference>
<dbReference type="InterPro" id="IPR029000">
    <property type="entry name" value="Cyclophilin-like_dom_sf"/>
</dbReference>
<dbReference type="InterPro" id="IPR052708">
    <property type="entry name" value="PxpC"/>
</dbReference>
<dbReference type="RefSeq" id="WP_267848104.1">
    <property type="nucleotide sequence ID" value="NZ_JAPMXC010000003.1"/>
</dbReference>
<evidence type="ECO:0000256" key="1">
    <source>
        <dbReference type="ARBA" id="ARBA00022741"/>
    </source>
</evidence>
<name>A0ABT3ZNT8_9BURK</name>
<dbReference type="EMBL" id="JAPMXC010000003">
    <property type="protein sequence ID" value="MCY0388208.1"/>
    <property type="molecule type" value="Genomic_DNA"/>
</dbReference>
<organism evidence="5 6">
    <name type="scientific">Robbsia betulipollinis</name>
    <dbReference type="NCBI Taxonomy" id="2981849"/>
    <lineage>
        <taxon>Bacteria</taxon>
        <taxon>Pseudomonadati</taxon>
        <taxon>Pseudomonadota</taxon>
        <taxon>Betaproteobacteria</taxon>
        <taxon>Burkholderiales</taxon>
        <taxon>Burkholderiaceae</taxon>
        <taxon>Robbsia</taxon>
    </lineage>
</organism>
<keyword evidence="2" id="KW-0378">Hydrolase</keyword>
<comment type="caution">
    <text evidence="5">The sequence shown here is derived from an EMBL/GenBank/DDBJ whole genome shotgun (WGS) entry which is preliminary data.</text>
</comment>
<evidence type="ECO:0000259" key="4">
    <source>
        <dbReference type="SMART" id="SM00797"/>
    </source>
</evidence>
<evidence type="ECO:0000256" key="2">
    <source>
        <dbReference type="ARBA" id="ARBA00022801"/>
    </source>
</evidence>
<evidence type="ECO:0000313" key="5">
    <source>
        <dbReference type="EMBL" id="MCY0388208.1"/>
    </source>
</evidence>
<dbReference type="InterPro" id="IPR003778">
    <property type="entry name" value="CT_A_B"/>
</dbReference>
<gene>
    <name evidence="5" type="ORF">OVY01_13370</name>
</gene>
<accession>A0ABT3ZNT8</accession>
<feature type="domain" description="Carboxyltransferase" evidence="4">
    <location>
        <begin position="23"/>
        <end position="329"/>
    </location>
</feature>
<reference evidence="5" key="1">
    <citation type="submission" date="2022-11" db="EMBL/GenBank/DDBJ databases">
        <title>Robbsia betulipollinis sp. nov., isolated from pollen of birch (Betula pendula).</title>
        <authorList>
            <person name="Shi H."/>
            <person name="Ambika Manirajan B."/>
            <person name="Ratering S."/>
            <person name="Geissler-Plaum R."/>
            <person name="Schnell S."/>
        </authorList>
    </citation>
    <scope>NUCLEOTIDE SEQUENCE</scope>
    <source>
        <strain evidence="5">Bb-Pol-6</strain>
    </source>
</reference>